<gene>
    <name evidence="2" type="ORF">METZ01_LOCUS140740</name>
</gene>
<dbReference type="EMBL" id="UINC01021084">
    <property type="protein sequence ID" value="SVA87886.1"/>
    <property type="molecule type" value="Genomic_DNA"/>
</dbReference>
<organism evidence="2">
    <name type="scientific">marine metagenome</name>
    <dbReference type="NCBI Taxonomy" id="408172"/>
    <lineage>
        <taxon>unclassified sequences</taxon>
        <taxon>metagenomes</taxon>
        <taxon>ecological metagenomes</taxon>
    </lineage>
</organism>
<sequence length="25" mass="2952">MSYYGNYKNEINIPTKTSDRSPPYL</sequence>
<protein>
    <submittedName>
        <fullName evidence="2">Uncharacterized protein</fullName>
    </submittedName>
</protein>
<name>A0A381ZF35_9ZZZZ</name>
<evidence type="ECO:0000256" key="1">
    <source>
        <dbReference type="SAM" id="MobiDB-lite"/>
    </source>
</evidence>
<reference evidence="2" key="1">
    <citation type="submission" date="2018-05" db="EMBL/GenBank/DDBJ databases">
        <authorList>
            <person name="Lanie J.A."/>
            <person name="Ng W.-L."/>
            <person name="Kazmierczak K.M."/>
            <person name="Andrzejewski T.M."/>
            <person name="Davidsen T.M."/>
            <person name="Wayne K.J."/>
            <person name="Tettelin H."/>
            <person name="Glass J.I."/>
            <person name="Rusch D."/>
            <person name="Podicherti R."/>
            <person name="Tsui H.-C.T."/>
            <person name="Winkler M.E."/>
        </authorList>
    </citation>
    <scope>NUCLEOTIDE SEQUENCE</scope>
</reference>
<dbReference type="AlphaFoldDB" id="A0A381ZF35"/>
<accession>A0A381ZF35</accession>
<proteinExistence type="predicted"/>
<feature type="region of interest" description="Disordered" evidence="1">
    <location>
        <begin position="1"/>
        <end position="25"/>
    </location>
</feature>
<evidence type="ECO:0000313" key="2">
    <source>
        <dbReference type="EMBL" id="SVA87886.1"/>
    </source>
</evidence>